<evidence type="ECO:0000256" key="1">
    <source>
        <dbReference type="SAM" id="MobiDB-lite"/>
    </source>
</evidence>
<comment type="caution">
    <text evidence="2">The sequence shown here is derived from an EMBL/GenBank/DDBJ whole genome shotgun (WGS) entry which is preliminary data.</text>
</comment>
<evidence type="ECO:0000313" key="2">
    <source>
        <dbReference type="EMBL" id="RRT72273.1"/>
    </source>
</evidence>
<organism evidence="2 3">
    <name type="scientific">Ensete ventricosum</name>
    <name type="common">Abyssinian banana</name>
    <name type="synonym">Musa ensete</name>
    <dbReference type="NCBI Taxonomy" id="4639"/>
    <lineage>
        <taxon>Eukaryota</taxon>
        <taxon>Viridiplantae</taxon>
        <taxon>Streptophyta</taxon>
        <taxon>Embryophyta</taxon>
        <taxon>Tracheophyta</taxon>
        <taxon>Spermatophyta</taxon>
        <taxon>Magnoliopsida</taxon>
        <taxon>Liliopsida</taxon>
        <taxon>Zingiberales</taxon>
        <taxon>Musaceae</taxon>
        <taxon>Ensete</taxon>
    </lineage>
</organism>
<accession>A0A427A7T6</accession>
<feature type="region of interest" description="Disordered" evidence="1">
    <location>
        <begin position="62"/>
        <end position="106"/>
    </location>
</feature>
<gene>
    <name evidence="2" type="ORF">B296_00022886</name>
</gene>
<dbReference type="EMBL" id="AMZH03003455">
    <property type="protein sequence ID" value="RRT72273.1"/>
    <property type="molecule type" value="Genomic_DNA"/>
</dbReference>
<evidence type="ECO:0000313" key="3">
    <source>
        <dbReference type="Proteomes" id="UP000287651"/>
    </source>
</evidence>
<protein>
    <submittedName>
        <fullName evidence="2">Uncharacterized protein</fullName>
    </submittedName>
</protein>
<dbReference type="Proteomes" id="UP000287651">
    <property type="component" value="Unassembled WGS sequence"/>
</dbReference>
<dbReference type="AlphaFoldDB" id="A0A427A7T6"/>
<reference evidence="2 3" key="1">
    <citation type="journal article" date="2014" name="Agronomy (Basel)">
        <title>A Draft Genome Sequence for Ensete ventricosum, the Drought-Tolerant Tree Against Hunger.</title>
        <authorList>
            <person name="Harrison J."/>
            <person name="Moore K.A."/>
            <person name="Paszkiewicz K."/>
            <person name="Jones T."/>
            <person name="Grant M."/>
            <person name="Ambacheew D."/>
            <person name="Muzemil S."/>
            <person name="Studholme D.J."/>
        </authorList>
    </citation>
    <scope>NUCLEOTIDE SEQUENCE [LARGE SCALE GENOMIC DNA]</scope>
</reference>
<name>A0A427A7T6_ENSVE</name>
<proteinExistence type="predicted"/>
<sequence>MAYQRVAECLFVEEVGTMMTRSGRRPRRGGPAELPTCKRSKERSCGIRNCCSDADCRLISGKHKGPENTLRHPTWLTEGGDGHSGRSSRGAVRVGPTPSTTHPPPA</sequence>